<dbReference type="CDD" id="cd18793">
    <property type="entry name" value="SF2_C_SNF"/>
    <property type="match status" value="1"/>
</dbReference>
<dbReference type="InterPro" id="IPR038718">
    <property type="entry name" value="SNF2-like_sf"/>
</dbReference>
<keyword evidence="4" id="KW-0547">Nucleotide-binding</keyword>
<gene>
    <name evidence="4" type="ORF">V0288_01325</name>
</gene>
<comment type="caution">
    <text evidence="4">The sequence shown here is derived from an EMBL/GenBank/DDBJ whole genome shotgun (WGS) entry which is preliminary data.</text>
</comment>
<dbReference type="RefSeq" id="WP_332863199.1">
    <property type="nucleotide sequence ID" value="NZ_JBAFSM010000002.1"/>
</dbReference>
<dbReference type="InterPro" id="IPR014001">
    <property type="entry name" value="Helicase_ATP-bd"/>
</dbReference>
<evidence type="ECO:0000259" key="3">
    <source>
        <dbReference type="PROSITE" id="PS51194"/>
    </source>
</evidence>
<name>A0AAW9QNE9_9CHRO</name>
<sequence>MTTLHGNWMVRSGVSYFFIWGERWRTIEVGELENLDFHPFCLDSSELIRKLQSFEVKLDKANVTEEEITLPSYSPPRKKYLLPFLGEQSLDPSAKSTRLQTWRVSGIALDVATSAGLLTRLPLGTVEGIGNDLRFWLYVHRWSLDLLARGKFLAGIANPDGENFESWWYPLLDSTLDRSRFAKFIQTAPKICQAYRGGEDTRVILLDFLRNIIDARVRGSVDSKSAISPSLFTRPWLQSLSDTDRQIAIDPNTFQRLANAYSNWVFPIQENLIPLDNRLSIENQYRVCFSLHPPSPDGETWRLVYALQALDDEKVLVTARSIWEESGEIYYTNGRAIEHPQEILLKGLGLASLIHAPIEASLEESNPTECALDPIQAYEFIRSIAWQLQDRGLGVILPDGLAAGSNETRLGIKIEANVTPKKGERLSLKSLLNFQLKLVVGDQEISQKDFDKLLAKKSPIVEVGGQWIVLQPTDVKAAREILSNTVAPIDLSVEDALRLSSGDHNVIAKLPVVNFEATGILQELIANLTNNQGIQPIETPKDFKGELRPYQKKGVSWLNFLEQWGLGACLADDMGLGKTPQLIAFLLSLQERDLLENPVLVVCPTSVVNNWEREVKKFAPKLSVLLHHGEKRSKGKTFAREVQNKALVITSYPLVYRDATTLGSIEWRGVVLDEAQNIKNPDAKQSKAVRELPAGFRVALTGTPVENRLSELWSILDFLNPNFLGNKSFFQRRFAIPIEKYGDRQSLHSLRSLVRPFILRRLKTDKSIIQDLPEKQEMNVFCGLSKEQADMYQALASETLQKIESSEGIQRRGLILTLLMQLKQICNHPAQFLKENRLESGNRSGKLLRLEEMLEELVEEGDRALIFTQFAEWGKLLQPYLQKKLKREVLFLYGSTKQKERVEMVDRFQNDPDGPPIFILSLKAGGTGLNLTRANHVFHVDRWWNPAVENQATDRAFRIGQKRDVQVHKFICTGTLEERINDMIESKKQLAEQTVDAGENWLTELDTDRLRELLLLDRSAIIDDEES</sequence>
<dbReference type="Pfam" id="PF00271">
    <property type="entry name" value="Helicase_C"/>
    <property type="match status" value="1"/>
</dbReference>
<dbReference type="Proteomes" id="UP001328733">
    <property type="component" value="Unassembled WGS sequence"/>
</dbReference>
<keyword evidence="1 4" id="KW-0378">Hydrolase</keyword>
<keyword evidence="4" id="KW-0347">Helicase</keyword>
<dbReference type="SUPFAM" id="SSF52540">
    <property type="entry name" value="P-loop containing nucleoside triphosphate hydrolases"/>
    <property type="match status" value="2"/>
</dbReference>
<dbReference type="GO" id="GO:0005524">
    <property type="term" value="F:ATP binding"/>
    <property type="evidence" value="ECO:0007669"/>
    <property type="project" value="InterPro"/>
</dbReference>
<dbReference type="SMART" id="SM00487">
    <property type="entry name" value="DEXDc"/>
    <property type="match status" value="1"/>
</dbReference>
<evidence type="ECO:0000256" key="1">
    <source>
        <dbReference type="ARBA" id="ARBA00022801"/>
    </source>
</evidence>
<dbReference type="GO" id="GO:0004386">
    <property type="term" value="F:helicase activity"/>
    <property type="evidence" value="ECO:0007669"/>
    <property type="project" value="UniProtKB-KW"/>
</dbReference>
<evidence type="ECO:0000313" key="5">
    <source>
        <dbReference type="Proteomes" id="UP001328733"/>
    </source>
</evidence>
<dbReference type="EMBL" id="JBAFSM010000002">
    <property type="protein sequence ID" value="MEG3435747.1"/>
    <property type="molecule type" value="Genomic_DNA"/>
</dbReference>
<dbReference type="AlphaFoldDB" id="A0AAW9QNE9"/>
<evidence type="ECO:0000259" key="2">
    <source>
        <dbReference type="PROSITE" id="PS51192"/>
    </source>
</evidence>
<feature type="domain" description="Helicase C-terminal" evidence="3">
    <location>
        <begin position="849"/>
        <end position="1006"/>
    </location>
</feature>
<protein>
    <submittedName>
        <fullName evidence="4">DEAD/DEAH box helicase</fullName>
        <ecNumber evidence="4">3.6.4.-</ecNumber>
    </submittedName>
</protein>
<evidence type="ECO:0000313" key="4">
    <source>
        <dbReference type="EMBL" id="MEG3435747.1"/>
    </source>
</evidence>
<dbReference type="InterPro" id="IPR000330">
    <property type="entry name" value="SNF2_N"/>
</dbReference>
<keyword evidence="4" id="KW-0067">ATP-binding</keyword>
<dbReference type="InterPro" id="IPR001650">
    <property type="entry name" value="Helicase_C-like"/>
</dbReference>
<proteinExistence type="predicted"/>
<organism evidence="4 5">
    <name type="scientific">Pannus brasiliensis CCIBt3594</name>
    <dbReference type="NCBI Taxonomy" id="1427578"/>
    <lineage>
        <taxon>Bacteria</taxon>
        <taxon>Bacillati</taxon>
        <taxon>Cyanobacteriota</taxon>
        <taxon>Cyanophyceae</taxon>
        <taxon>Oscillatoriophycideae</taxon>
        <taxon>Chroococcales</taxon>
        <taxon>Microcystaceae</taxon>
        <taxon>Pannus</taxon>
    </lineage>
</organism>
<dbReference type="Pfam" id="PF00176">
    <property type="entry name" value="SNF2-rel_dom"/>
    <property type="match status" value="1"/>
</dbReference>
<dbReference type="PROSITE" id="PS51194">
    <property type="entry name" value="HELICASE_CTER"/>
    <property type="match status" value="1"/>
</dbReference>
<accession>A0AAW9QNE9</accession>
<dbReference type="PANTHER" id="PTHR10799">
    <property type="entry name" value="SNF2/RAD54 HELICASE FAMILY"/>
    <property type="match status" value="1"/>
</dbReference>
<reference evidence="4 5" key="1">
    <citation type="submission" date="2024-01" db="EMBL/GenBank/DDBJ databases">
        <title>Genomic insights into the taxonomy and metabolism of the cyanobacterium Pannus brasiliensis CCIBt3594.</title>
        <authorList>
            <person name="Machado M."/>
            <person name="Botero N.B."/>
            <person name="Andreote A.P.D."/>
            <person name="Feitosa A.M.T."/>
            <person name="Popin R."/>
            <person name="Sivonen K."/>
            <person name="Fiore M.F."/>
        </authorList>
    </citation>
    <scope>NUCLEOTIDE SEQUENCE [LARGE SCALE GENOMIC DNA]</scope>
    <source>
        <strain evidence="4 5">CCIBt3594</strain>
    </source>
</reference>
<dbReference type="EC" id="3.6.4.-" evidence="4"/>
<dbReference type="Pfam" id="PF12419">
    <property type="entry name" value="DUF3670"/>
    <property type="match status" value="1"/>
</dbReference>
<dbReference type="Gene3D" id="3.40.50.300">
    <property type="entry name" value="P-loop containing nucleotide triphosphate hydrolases"/>
    <property type="match status" value="1"/>
</dbReference>
<dbReference type="InterPro" id="IPR049730">
    <property type="entry name" value="SNF2/RAD54-like_C"/>
</dbReference>
<feature type="domain" description="Helicase ATP-binding" evidence="2">
    <location>
        <begin position="559"/>
        <end position="722"/>
    </location>
</feature>
<dbReference type="GO" id="GO:0016787">
    <property type="term" value="F:hydrolase activity"/>
    <property type="evidence" value="ECO:0007669"/>
    <property type="project" value="UniProtKB-KW"/>
</dbReference>
<dbReference type="CDD" id="cd18012">
    <property type="entry name" value="DEXQc_arch_SWI2_SNF2"/>
    <property type="match status" value="1"/>
</dbReference>
<dbReference type="FunFam" id="3.40.50.300:FF:000533">
    <property type="entry name" value="Helicase, Snf2 family"/>
    <property type="match status" value="1"/>
</dbReference>
<dbReference type="Gene3D" id="3.40.50.10810">
    <property type="entry name" value="Tandem AAA-ATPase domain"/>
    <property type="match status" value="1"/>
</dbReference>
<dbReference type="PROSITE" id="PS51192">
    <property type="entry name" value="HELICASE_ATP_BIND_1"/>
    <property type="match status" value="1"/>
</dbReference>
<keyword evidence="5" id="KW-1185">Reference proteome</keyword>
<dbReference type="SMART" id="SM00490">
    <property type="entry name" value="HELICc"/>
    <property type="match status" value="1"/>
</dbReference>
<dbReference type="InterPro" id="IPR022138">
    <property type="entry name" value="DUF3670"/>
</dbReference>
<dbReference type="InterPro" id="IPR027417">
    <property type="entry name" value="P-loop_NTPase"/>
</dbReference>